<reference evidence="2" key="1">
    <citation type="journal article" date="2013" name="Genetics">
        <title>The draft genome and transcriptome of Panagrellus redivivus are shaped by the harsh demands of a free-living lifestyle.</title>
        <authorList>
            <person name="Srinivasan J."/>
            <person name="Dillman A.R."/>
            <person name="Macchietto M.G."/>
            <person name="Heikkinen L."/>
            <person name="Lakso M."/>
            <person name="Fracchia K.M."/>
            <person name="Antoshechkin I."/>
            <person name="Mortazavi A."/>
            <person name="Wong G."/>
            <person name="Sternberg P.W."/>
        </authorList>
    </citation>
    <scope>NUCLEOTIDE SEQUENCE [LARGE SCALE GENOMIC DNA]</scope>
    <source>
        <strain evidence="2">MT8872</strain>
    </source>
</reference>
<protein>
    <submittedName>
        <fullName evidence="3">Vesicle transport protein</fullName>
    </submittedName>
</protein>
<organism evidence="2 3">
    <name type="scientific">Panagrellus redivivus</name>
    <name type="common">Microworm</name>
    <dbReference type="NCBI Taxonomy" id="6233"/>
    <lineage>
        <taxon>Eukaryota</taxon>
        <taxon>Metazoa</taxon>
        <taxon>Ecdysozoa</taxon>
        <taxon>Nematoda</taxon>
        <taxon>Chromadorea</taxon>
        <taxon>Rhabditida</taxon>
        <taxon>Tylenchina</taxon>
        <taxon>Panagrolaimomorpha</taxon>
        <taxon>Panagrolaimoidea</taxon>
        <taxon>Panagrolaimidae</taxon>
        <taxon>Panagrellus</taxon>
    </lineage>
</organism>
<proteinExistence type="predicted"/>
<dbReference type="AlphaFoldDB" id="A0A7E4UWM8"/>
<dbReference type="WBParaSite" id="Pan_g13705.t1">
    <property type="protein sequence ID" value="Pan_g13705.t1"/>
    <property type="gene ID" value="Pan_g13705"/>
</dbReference>
<name>A0A7E4UWM8_PANRE</name>
<keyword evidence="2" id="KW-1185">Reference proteome</keyword>
<keyword evidence="1" id="KW-1133">Transmembrane helix</keyword>
<sequence length="196" mass="21721">MPTLKRCKEIVNEAITDIDRSVIKRYLRKNCGIVVDDNFESVDDLDVSNPTYLNESLEFVRGHIDVPNVDVPVDATDEVKSVYAFEGKSNESNKKDEVDSVYAFGSATDATGKEKPMETEEAELLDASDDANNNNNDNEIKAMIRTTETKFRCLIMLGTVCLVLGGILNLYGYTVLAYAFLSSAFTSLCCAHCNTF</sequence>
<evidence type="ECO:0000256" key="1">
    <source>
        <dbReference type="SAM" id="Phobius"/>
    </source>
</evidence>
<reference evidence="3" key="2">
    <citation type="submission" date="2020-10" db="UniProtKB">
        <authorList>
            <consortium name="WormBaseParasite"/>
        </authorList>
    </citation>
    <scope>IDENTIFICATION</scope>
</reference>
<keyword evidence="1" id="KW-0812">Transmembrane</keyword>
<accession>A0A7E4UWM8</accession>
<feature type="transmembrane region" description="Helical" evidence="1">
    <location>
        <begin position="153"/>
        <end position="181"/>
    </location>
</feature>
<dbReference type="Proteomes" id="UP000492821">
    <property type="component" value="Unassembled WGS sequence"/>
</dbReference>
<evidence type="ECO:0000313" key="3">
    <source>
        <dbReference type="WBParaSite" id="Pan_g13705.t1"/>
    </source>
</evidence>
<evidence type="ECO:0000313" key="2">
    <source>
        <dbReference type="Proteomes" id="UP000492821"/>
    </source>
</evidence>
<keyword evidence="1" id="KW-0472">Membrane</keyword>